<keyword evidence="1" id="KW-0418">Kinase</keyword>
<dbReference type="EMBL" id="CP009509">
    <property type="protein sequence ID" value="AKB41113.1"/>
    <property type="molecule type" value="Genomic_DNA"/>
</dbReference>
<evidence type="ECO:0000313" key="2">
    <source>
        <dbReference type="Proteomes" id="UP000033058"/>
    </source>
</evidence>
<sequence>MKIDDIVKQEIWRSIATYFVTIQVEPLKGYNFSSFRGKIAYKLNPISFRYYAYT</sequence>
<dbReference type="HOGENOM" id="CLU_3039080_0_0_2"/>
<reference evidence="1 2" key="1">
    <citation type="submission" date="2014-07" db="EMBL/GenBank/DDBJ databases">
        <title>Methanogenic archaea and the global carbon cycle.</title>
        <authorList>
            <person name="Henriksen J.R."/>
            <person name="Luke J."/>
            <person name="Reinhart S."/>
            <person name="Benedict M.N."/>
            <person name="Youngblut N.D."/>
            <person name="Metcalf M.E."/>
            <person name="Whitaker R.J."/>
            <person name="Metcalf W.W."/>
        </authorList>
    </citation>
    <scope>NUCLEOTIDE SEQUENCE [LARGE SCALE GENOMIC DNA]</scope>
    <source>
        <strain evidence="1 2">WWM610</strain>
    </source>
</reference>
<accession>A0A0E3PYW7</accession>
<gene>
    <name evidence="1" type="ORF">MSMAW_2122</name>
</gene>
<dbReference type="AlphaFoldDB" id="A0A0E3PYW7"/>
<protein>
    <submittedName>
        <fullName evidence="1">Sensory transduction histidine kinase</fullName>
    </submittedName>
</protein>
<proteinExistence type="predicted"/>
<keyword evidence="1" id="KW-0808">Transferase</keyword>
<dbReference type="Proteomes" id="UP000033058">
    <property type="component" value="Chromosome"/>
</dbReference>
<dbReference type="GO" id="GO:0016301">
    <property type="term" value="F:kinase activity"/>
    <property type="evidence" value="ECO:0007669"/>
    <property type="project" value="UniProtKB-KW"/>
</dbReference>
<dbReference type="PATRIC" id="fig|1434117.4.peg.2707"/>
<evidence type="ECO:0000313" key="1">
    <source>
        <dbReference type="EMBL" id="AKB41113.1"/>
    </source>
</evidence>
<organism evidence="1 2">
    <name type="scientific">Methanosarcina mazei WWM610</name>
    <dbReference type="NCBI Taxonomy" id="1434117"/>
    <lineage>
        <taxon>Archaea</taxon>
        <taxon>Methanobacteriati</taxon>
        <taxon>Methanobacteriota</taxon>
        <taxon>Stenosarchaea group</taxon>
        <taxon>Methanomicrobia</taxon>
        <taxon>Methanosarcinales</taxon>
        <taxon>Methanosarcinaceae</taxon>
        <taxon>Methanosarcina</taxon>
    </lineage>
</organism>
<name>A0A0E3PYW7_METMZ</name>